<keyword evidence="3" id="KW-1185">Reference proteome</keyword>
<feature type="compositionally biased region" description="Acidic residues" evidence="1">
    <location>
        <begin position="42"/>
        <end position="71"/>
    </location>
</feature>
<evidence type="ECO:0000313" key="3">
    <source>
        <dbReference type="Proteomes" id="UP000678499"/>
    </source>
</evidence>
<gene>
    <name evidence="2" type="ORF">NMOB1V02_LOCUS1600</name>
</gene>
<evidence type="ECO:0000256" key="1">
    <source>
        <dbReference type="SAM" id="MobiDB-lite"/>
    </source>
</evidence>
<organism evidence="2">
    <name type="scientific">Notodromas monacha</name>
    <dbReference type="NCBI Taxonomy" id="399045"/>
    <lineage>
        <taxon>Eukaryota</taxon>
        <taxon>Metazoa</taxon>
        <taxon>Ecdysozoa</taxon>
        <taxon>Arthropoda</taxon>
        <taxon>Crustacea</taxon>
        <taxon>Oligostraca</taxon>
        <taxon>Ostracoda</taxon>
        <taxon>Podocopa</taxon>
        <taxon>Podocopida</taxon>
        <taxon>Cypridocopina</taxon>
        <taxon>Cypridoidea</taxon>
        <taxon>Cyprididae</taxon>
        <taxon>Notodromas</taxon>
    </lineage>
</organism>
<dbReference type="EMBL" id="OA882200">
    <property type="protein sequence ID" value="CAD7273728.1"/>
    <property type="molecule type" value="Genomic_DNA"/>
</dbReference>
<reference evidence="2" key="1">
    <citation type="submission" date="2020-11" db="EMBL/GenBank/DDBJ databases">
        <authorList>
            <person name="Tran Van P."/>
        </authorList>
    </citation>
    <scope>NUCLEOTIDE SEQUENCE</scope>
</reference>
<dbReference type="OrthoDB" id="409956at2759"/>
<evidence type="ECO:0000313" key="2">
    <source>
        <dbReference type="EMBL" id="CAD7273728.1"/>
    </source>
</evidence>
<proteinExistence type="predicted"/>
<protein>
    <submittedName>
        <fullName evidence="2">Uncharacterized protein</fullName>
    </submittedName>
</protein>
<name>A0A7R9G928_9CRUS</name>
<feature type="region of interest" description="Disordered" evidence="1">
    <location>
        <begin position="1"/>
        <end position="83"/>
    </location>
</feature>
<sequence length="244" mass="27657">MSPGTCNFHREGTEERARSTSGVDVQDELEKPNELSTRGPEEENAETEEFEYYDEEDPQENGNDPSDEENEKEARNDENLPNIDLLVRDAEKFKTWASDKISPWVSEQASSQTPDLVFTPVDYDWQKMASRHPIASAALQPHHDSKSTPEYIKESKMTTVGTWASDTEILAASTLLRTTIFIYAKEGRNMKWFKFPANALMRNIVPNEKSIYLCHTAGCHYDYVTAVANANSNSTSYKSKSNKN</sequence>
<accession>A0A7R9G928</accession>
<dbReference type="Gene3D" id="3.90.70.80">
    <property type="match status" value="1"/>
</dbReference>
<feature type="compositionally biased region" description="Basic and acidic residues" evidence="1">
    <location>
        <begin position="8"/>
        <end position="18"/>
    </location>
</feature>
<dbReference type="Proteomes" id="UP000678499">
    <property type="component" value="Unassembled WGS sequence"/>
</dbReference>
<dbReference type="AlphaFoldDB" id="A0A7R9G928"/>
<dbReference type="EMBL" id="CAJPEX010000163">
    <property type="protein sequence ID" value="CAG0913880.1"/>
    <property type="molecule type" value="Genomic_DNA"/>
</dbReference>